<proteinExistence type="predicted"/>
<organism evidence="5">
    <name type="scientific">Cyprinus carpio</name>
    <name type="common">Common carp</name>
    <dbReference type="NCBI Taxonomy" id="7962"/>
    <lineage>
        <taxon>Eukaryota</taxon>
        <taxon>Metazoa</taxon>
        <taxon>Chordata</taxon>
        <taxon>Craniata</taxon>
        <taxon>Vertebrata</taxon>
        <taxon>Euteleostomi</taxon>
        <taxon>Actinopterygii</taxon>
        <taxon>Neopterygii</taxon>
        <taxon>Teleostei</taxon>
        <taxon>Ostariophysi</taxon>
        <taxon>Cypriniformes</taxon>
        <taxon>Cyprinidae</taxon>
        <taxon>Cyprininae</taxon>
        <taxon>Cyprinus</taxon>
    </lineage>
</organism>
<dbReference type="RefSeq" id="XP_042633903.1">
    <property type="nucleotide sequence ID" value="XM_042777969.1"/>
</dbReference>
<dbReference type="GO" id="GO:0005125">
    <property type="term" value="F:cytokine activity"/>
    <property type="evidence" value="ECO:0007669"/>
    <property type="project" value="InterPro"/>
</dbReference>
<dbReference type="Proteomes" id="UP001155660">
    <property type="component" value="Chromosome A20"/>
</dbReference>
<sequence>MIIYSTPDLSIYVKIRKLKASSPAHINRKVRCRAQTLAVLCVPAPKSHQGTYIFILKMQLSLVFRAVLLLYLLGHLLNGASSQKKSKRKSKKGKRVILDPSLNLSMNAPPSPSRSLSPWTYEESWDNSRIPSEISEAKCEKKGCLTKDGEEDFGLESKPIYYQINILRRVKKKNAMQYALKLETKIVSLGCTCVLPIVVPQN</sequence>
<gene>
    <name evidence="5" type="primary">LOC109107529</name>
</gene>
<evidence type="ECO:0000256" key="3">
    <source>
        <dbReference type="ARBA" id="ARBA00022729"/>
    </source>
</evidence>
<keyword evidence="3" id="KW-0732">Signal</keyword>
<evidence type="ECO:0000256" key="4">
    <source>
        <dbReference type="SAM" id="Phobius"/>
    </source>
</evidence>
<keyword evidence="4" id="KW-1133">Transmembrane helix</keyword>
<dbReference type="OrthoDB" id="6093351at2759"/>
<feature type="transmembrane region" description="Helical" evidence="4">
    <location>
        <begin position="62"/>
        <end position="81"/>
    </location>
</feature>
<dbReference type="AlphaFoldDB" id="A0A9Q9Z8B8"/>
<evidence type="ECO:0000313" key="5">
    <source>
        <dbReference type="RefSeq" id="XP_042633903.1"/>
    </source>
</evidence>
<dbReference type="Pfam" id="PF06083">
    <property type="entry name" value="IL17"/>
    <property type="match status" value="1"/>
</dbReference>
<dbReference type="InterPro" id="IPR010345">
    <property type="entry name" value="IL-17_fam"/>
</dbReference>
<protein>
    <submittedName>
        <fullName evidence="5">Interleukin-17C-like</fullName>
    </submittedName>
</protein>
<evidence type="ECO:0000256" key="1">
    <source>
        <dbReference type="ARBA" id="ARBA00004613"/>
    </source>
</evidence>
<evidence type="ECO:0000256" key="2">
    <source>
        <dbReference type="ARBA" id="ARBA00022525"/>
    </source>
</evidence>
<keyword evidence="4" id="KW-0812">Transmembrane</keyword>
<keyword evidence="4" id="KW-0472">Membrane</keyword>
<name>A0A9Q9Z8B8_CYPCA</name>
<dbReference type="GO" id="GO:0005576">
    <property type="term" value="C:extracellular region"/>
    <property type="evidence" value="ECO:0007669"/>
    <property type="project" value="UniProtKB-SubCell"/>
</dbReference>
<dbReference type="GeneID" id="109107529"/>
<accession>A0A9Q9Z8B8</accession>
<reference evidence="5" key="1">
    <citation type="submission" date="2025-08" db="UniProtKB">
        <authorList>
            <consortium name="RefSeq"/>
        </authorList>
    </citation>
    <scope>IDENTIFICATION</scope>
    <source>
        <tissue evidence="5">Muscle</tissue>
    </source>
</reference>
<comment type="subcellular location">
    <subcellularLocation>
        <location evidence="1">Secreted</location>
    </subcellularLocation>
</comment>
<keyword evidence="2" id="KW-0964">Secreted</keyword>
<dbReference type="KEGG" id="ccar:109107529"/>